<evidence type="ECO:0000313" key="6">
    <source>
        <dbReference type="Proteomes" id="UP001204376"/>
    </source>
</evidence>
<sequence>MYPAIFWQQFSQAGDKHIPARPLFPNMVINGSGTSTLFAILEHFRGGYMKKTKAAFPYYREINDFLASIPWPARTDDPDFFCLRLKPLDKQELSVYRPPFKRSFYFFALLFNSGKIEVSYGSNTVQNPDSYLVFHSPNLVYSFAHNNSLEGYVIYFKPGAFAFFRPEFHEQFPLFDVLHTNLFKFNRAKFNELASHFEAVFDAYERSAKAQHIEARLKLLGLLYHLEDFALERNTEIRLQSPQQTLLRKYIQLIDNHYIDKRTVEGYASMLSVTANYLSQAVRQASGQKALSFITGRLTTEAKSLIQYTSFEVSEIAYKLNFSDPTNFGRFFKKQTDLSPSEFRKRFR</sequence>
<gene>
    <name evidence="5" type="ORF">NPE20_04665</name>
</gene>
<dbReference type="PANTHER" id="PTHR43280">
    <property type="entry name" value="ARAC-FAMILY TRANSCRIPTIONAL REGULATOR"/>
    <property type="match status" value="1"/>
</dbReference>
<proteinExistence type="predicted"/>
<dbReference type="InterPro" id="IPR009057">
    <property type="entry name" value="Homeodomain-like_sf"/>
</dbReference>
<evidence type="ECO:0000256" key="3">
    <source>
        <dbReference type="ARBA" id="ARBA00023163"/>
    </source>
</evidence>
<dbReference type="InterPro" id="IPR018060">
    <property type="entry name" value="HTH_AraC"/>
</dbReference>
<organism evidence="5 6">
    <name type="scientific">Mucilaginibacter aquariorum</name>
    <dbReference type="NCBI Taxonomy" id="2967225"/>
    <lineage>
        <taxon>Bacteria</taxon>
        <taxon>Pseudomonadati</taxon>
        <taxon>Bacteroidota</taxon>
        <taxon>Sphingobacteriia</taxon>
        <taxon>Sphingobacteriales</taxon>
        <taxon>Sphingobacteriaceae</taxon>
        <taxon>Mucilaginibacter</taxon>
    </lineage>
</organism>
<dbReference type="EMBL" id="JANHOH010000001">
    <property type="protein sequence ID" value="MCQ6957232.1"/>
    <property type="molecule type" value="Genomic_DNA"/>
</dbReference>
<accession>A0ABT1SY95</accession>
<dbReference type="Gene3D" id="1.10.10.60">
    <property type="entry name" value="Homeodomain-like"/>
    <property type="match status" value="1"/>
</dbReference>
<dbReference type="SUPFAM" id="SSF46689">
    <property type="entry name" value="Homeodomain-like"/>
    <property type="match status" value="1"/>
</dbReference>
<dbReference type="Pfam" id="PF12833">
    <property type="entry name" value="HTH_18"/>
    <property type="match status" value="1"/>
</dbReference>
<dbReference type="SMART" id="SM00342">
    <property type="entry name" value="HTH_ARAC"/>
    <property type="match status" value="1"/>
</dbReference>
<name>A0ABT1SY95_9SPHI</name>
<dbReference type="PROSITE" id="PS01124">
    <property type="entry name" value="HTH_ARAC_FAMILY_2"/>
    <property type="match status" value="1"/>
</dbReference>
<dbReference type="RefSeq" id="WP_256537439.1">
    <property type="nucleotide sequence ID" value="NZ_JANHOH010000001.1"/>
</dbReference>
<protein>
    <submittedName>
        <fullName evidence="5">AraC family transcriptional regulator</fullName>
    </submittedName>
</protein>
<keyword evidence="1" id="KW-0805">Transcription regulation</keyword>
<keyword evidence="6" id="KW-1185">Reference proteome</keyword>
<dbReference type="PANTHER" id="PTHR43280:SF32">
    <property type="entry name" value="TRANSCRIPTIONAL REGULATORY PROTEIN"/>
    <property type="match status" value="1"/>
</dbReference>
<comment type="caution">
    <text evidence="5">The sequence shown here is derived from an EMBL/GenBank/DDBJ whole genome shotgun (WGS) entry which is preliminary data.</text>
</comment>
<evidence type="ECO:0000256" key="2">
    <source>
        <dbReference type="ARBA" id="ARBA00023125"/>
    </source>
</evidence>
<evidence type="ECO:0000259" key="4">
    <source>
        <dbReference type="PROSITE" id="PS01124"/>
    </source>
</evidence>
<evidence type="ECO:0000313" key="5">
    <source>
        <dbReference type="EMBL" id="MCQ6957232.1"/>
    </source>
</evidence>
<evidence type="ECO:0000256" key="1">
    <source>
        <dbReference type="ARBA" id="ARBA00023015"/>
    </source>
</evidence>
<keyword evidence="2" id="KW-0238">DNA-binding</keyword>
<feature type="domain" description="HTH araC/xylS-type" evidence="4">
    <location>
        <begin position="248"/>
        <end position="346"/>
    </location>
</feature>
<dbReference type="Proteomes" id="UP001204376">
    <property type="component" value="Unassembled WGS sequence"/>
</dbReference>
<keyword evidence="3" id="KW-0804">Transcription</keyword>
<reference evidence="5 6" key="1">
    <citation type="submission" date="2022-07" db="EMBL/GenBank/DDBJ databases">
        <title>Mucilaginibacter sp. JC4.</title>
        <authorList>
            <person name="Le V."/>
            <person name="Ko S.-R."/>
            <person name="Ahn C.-Y."/>
            <person name="Oh H.-M."/>
        </authorList>
    </citation>
    <scope>NUCLEOTIDE SEQUENCE [LARGE SCALE GENOMIC DNA]</scope>
    <source>
        <strain evidence="5 6">JC4</strain>
    </source>
</reference>